<name>A0A7Z2VXR5_9BURK</name>
<dbReference type="PANTHER" id="PTHR46865">
    <property type="entry name" value="OXIDOREDUCTASE-RELATED"/>
    <property type="match status" value="1"/>
</dbReference>
<evidence type="ECO:0000313" key="2">
    <source>
        <dbReference type="EMBL" id="QJE01403.1"/>
    </source>
</evidence>
<keyword evidence="2" id="KW-0503">Monooxygenase</keyword>
<protein>
    <submittedName>
        <fullName evidence="2">FAD-binding monooxygenase</fullName>
    </submittedName>
</protein>
<dbReference type="SUPFAM" id="SSF51905">
    <property type="entry name" value="FAD/NAD(P)-binding domain"/>
    <property type="match status" value="1"/>
</dbReference>
<dbReference type="InterPro" id="IPR002938">
    <property type="entry name" value="FAD-bd"/>
</dbReference>
<dbReference type="InterPro" id="IPR051704">
    <property type="entry name" value="FAD_aromatic-hydroxylase"/>
</dbReference>
<dbReference type="KEGG" id="mfy:HH212_16300"/>
<dbReference type="Gene3D" id="3.50.50.60">
    <property type="entry name" value="FAD/NAD(P)-binding domain"/>
    <property type="match status" value="1"/>
</dbReference>
<organism evidence="2 3">
    <name type="scientific">Massilia forsythiae</name>
    <dbReference type="NCBI Taxonomy" id="2728020"/>
    <lineage>
        <taxon>Bacteria</taxon>
        <taxon>Pseudomonadati</taxon>
        <taxon>Pseudomonadota</taxon>
        <taxon>Betaproteobacteria</taxon>
        <taxon>Burkholderiales</taxon>
        <taxon>Oxalobacteraceae</taxon>
        <taxon>Telluria group</taxon>
        <taxon>Massilia</taxon>
    </lineage>
</organism>
<dbReference type="GO" id="GO:0071949">
    <property type="term" value="F:FAD binding"/>
    <property type="evidence" value="ECO:0007669"/>
    <property type="project" value="InterPro"/>
</dbReference>
<dbReference type="Proteomes" id="UP000502415">
    <property type="component" value="Chromosome"/>
</dbReference>
<accession>A0A7Z2VXR5</accession>
<keyword evidence="2" id="KW-0560">Oxidoreductase</keyword>
<dbReference type="Pfam" id="PF01494">
    <property type="entry name" value="FAD_binding_3"/>
    <property type="match status" value="1"/>
</dbReference>
<dbReference type="AlphaFoldDB" id="A0A7Z2VXR5"/>
<dbReference type="GO" id="GO:0004497">
    <property type="term" value="F:monooxygenase activity"/>
    <property type="evidence" value="ECO:0007669"/>
    <property type="project" value="UniProtKB-KW"/>
</dbReference>
<reference evidence="2 3" key="1">
    <citation type="submission" date="2020-04" db="EMBL/GenBank/DDBJ databases">
        <title>Genome sequencing of novel species.</title>
        <authorList>
            <person name="Heo J."/>
            <person name="Kim S.-J."/>
            <person name="Kim J.-S."/>
            <person name="Hong S.-B."/>
            <person name="Kwon S.-W."/>
        </authorList>
    </citation>
    <scope>NUCLEOTIDE SEQUENCE [LARGE SCALE GENOMIC DNA]</scope>
    <source>
        <strain evidence="2 3">GN2-R2</strain>
    </source>
</reference>
<sequence length="406" mass="43320">MVRHVLITGASIAGNALAWWLGRNGFDVTVVERAPAFRDGGQNVDVRGAARTVLERMGLLQAVQDNGTGESGVRFVDQDGATVAEFPLEELGGDAFTAELEILRGDLARLLYDGARAHARYRFGDAIDGVETTDAGARVRFDSGAQADYDLVLVAEGVGSSTRERVFPGENAPRWLDVTMGYFTIPKGAGDGDMARWYTAPGGRSVFLRPDRKGSTRAVLTLQGPAQGNEGLEPARQKAFLREHFTGAGWETARVLEGMERADDFYFDVLRQVKMERWSNGRVALAGDAAWCTTPLGGVGASLSLIGAYVLAGELCGRDGGGDADIGAALAAYERIMRPFAEKGQDVPKFGPRLAQPHSRLGVHLQSALLHLASLPGLRTLVAKAVAGRADEVDLPAYPALRSAPA</sequence>
<dbReference type="EMBL" id="CP051685">
    <property type="protein sequence ID" value="QJE01403.1"/>
    <property type="molecule type" value="Genomic_DNA"/>
</dbReference>
<keyword evidence="3" id="KW-1185">Reference proteome</keyword>
<proteinExistence type="predicted"/>
<evidence type="ECO:0000259" key="1">
    <source>
        <dbReference type="Pfam" id="PF01494"/>
    </source>
</evidence>
<feature type="domain" description="FAD-binding" evidence="1">
    <location>
        <begin position="4"/>
        <end position="343"/>
    </location>
</feature>
<dbReference type="Gene3D" id="3.30.9.10">
    <property type="entry name" value="D-Amino Acid Oxidase, subunit A, domain 2"/>
    <property type="match status" value="1"/>
</dbReference>
<dbReference type="RefSeq" id="WP_170203430.1">
    <property type="nucleotide sequence ID" value="NZ_CP051685.1"/>
</dbReference>
<dbReference type="PRINTS" id="PR00420">
    <property type="entry name" value="RNGMNOXGNASE"/>
</dbReference>
<dbReference type="InterPro" id="IPR036188">
    <property type="entry name" value="FAD/NAD-bd_sf"/>
</dbReference>
<evidence type="ECO:0000313" key="3">
    <source>
        <dbReference type="Proteomes" id="UP000502415"/>
    </source>
</evidence>
<gene>
    <name evidence="2" type="ORF">HH212_16300</name>
</gene>
<dbReference type="PANTHER" id="PTHR46865:SF2">
    <property type="entry name" value="MONOOXYGENASE"/>
    <property type="match status" value="1"/>
</dbReference>